<dbReference type="EMBL" id="CP010311">
    <property type="protein sequence ID" value="AJF07553.1"/>
    <property type="molecule type" value="Genomic_DNA"/>
</dbReference>
<dbReference type="RefSeq" id="WP_040201473.1">
    <property type="nucleotide sequence ID" value="NZ_CP010311.1"/>
</dbReference>
<organism evidence="5 6">
    <name type="scientific">Geoalkalibacter subterraneus</name>
    <dbReference type="NCBI Taxonomy" id="483547"/>
    <lineage>
        <taxon>Bacteria</taxon>
        <taxon>Pseudomonadati</taxon>
        <taxon>Thermodesulfobacteriota</taxon>
        <taxon>Desulfuromonadia</taxon>
        <taxon>Desulfuromonadales</taxon>
        <taxon>Geoalkalibacteraceae</taxon>
        <taxon>Geoalkalibacter</taxon>
    </lineage>
</organism>
<dbReference type="InterPro" id="IPR020019">
    <property type="entry name" value="AcTrfase_PglD-like"/>
</dbReference>
<dbReference type="CDD" id="cd03360">
    <property type="entry name" value="LbH_AT_putative"/>
    <property type="match status" value="1"/>
</dbReference>
<dbReference type="Proteomes" id="UP000035036">
    <property type="component" value="Chromosome"/>
</dbReference>
<evidence type="ECO:0000256" key="3">
    <source>
        <dbReference type="PIRSR" id="PIRSR620019-2"/>
    </source>
</evidence>
<feature type="active site" description="Proton acceptor" evidence="2">
    <location>
        <position position="141"/>
    </location>
</feature>
<dbReference type="SUPFAM" id="SSF51161">
    <property type="entry name" value="Trimeric LpxA-like enzymes"/>
    <property type="match status" value="1"/>
</dbReference>
<evidence type="ECO:0000256" key="1">
    <source>
        <dbReference type="ARBA" id="ARBA00007274"/>
    </source>
</evidence>
<sequence>MNKPEIILVGGGGHCRSCIDVVEQQGHYRIAGVLDLPEKIGQKVLGYPIIGGDEDLPRLAKQYRYFLVTLGQIKSPARRVAIFEQLKGLGAQLPAIFSPRAYVSRHAIVGEGTIVMHGALVNAGAQVGRNCIINTFCLLEHDAAIGDHCHISTAAIINGGTAVAEKTFVGSNTVTREGISIGTNCIIGGGVAVLQNIPCETIFTGKKPS</sequence>
<name>A0A0B5FJN2_9BACT</name>
<feature type="binding site" evidence="3">
    <location>
        <position position="189"/>
    </location>
    <ligand>
        <name>acetyl-CoA</name>
        <dbReference type="ChEBI" id="CHEBI:57288"/>
    </ligand>
</feature>
<accession>A0A0B5FJN2</accession>
<dbReference type="Gene3D" id="2.160.10.10">
    <property type="entry name" value="Hexapeptide repeat proteins"/>
    <property type="match status" value="1"/>
</dbReference>
<dbReference type="PANTHER" id="PTHR43300">
    <property type="entry name" value="ACETYLTRANSFERASE"/>
    <property type="match status" value="1"/>
</dbReference>
<dbReference type="HOGENOM" id="CLU_081811_2_3_7"/>
<feature type="binding site" evidence="3">
    <location>
        <position position="150"/>
    </location>
    <ligand>
        <name>acetyl-CoA</name>
        <dbReference type="ChEBI" id="CHEBI:57288"/>
    </ligand>
</feature>
<feature type="binding site" evidence="3">
    <location>
        <position position="71"/>
    </location>
    <ligand>
        <name>substrate</name>
    </ligand>
</feature>
<dbReference type="OrthoDB" id="9801456at2"/>
<feature type="site" description="Increases basicity of active site His" evidence="2">
    <location>
        <position position="142"/>
    </location>
</feature>
<dbReference type="STRING" id="483547.GSUB_14720"/>
<reference evidence="5 6" key="1">
    <citation type="journal article" date="2015" name="Genome Announc.">
        <title>Genomes of Geoalkalibacter ferrihydriticus Z-0531T and Geoalkalibacter subterraneus Red1T, Two Haloalkaliphilic Metal-Reducing Deltaproteobacteria.</title>
        <authorList>
            <person name="Badalamenti J.P."/>
            <person name="Krajmalnik-Brown R."/>
            <person name="Torres C.I."/>
            <person name="Bond D.R."/>
        </authorList>
    </citation>
    <scope>NUCLEOTIDE SEQUENCE [LARGE SCALE GENOMIC DNA]</scope>
    <source>
        <strain evidence="5 6">Red1</strain>
    </source>
</reference>
<gene>
    <name evidence="5" type="ORF">GSUB_14720</name>
</gene>
<dbReference type="GO" id="GO:0016740">
    <property type="term" value="F:transferase activity"/>
    <property type="evidence" value="ECO:0007669"/>
    <property type="project" value="UniProtKB-KW"/>
</dbReference>
<evidence type="ECO:0000259" key="4">
    <source>
        <dbReference type="Pfam" id="PF17836"/>
    </source>
</evidence>
<dbReference type="NCBIfam" id="TIGR03570">
    <property type="entry name" value="NeuD_NnaD"/>
    <property type="match status" value="1"/>
</dbReference>
<dbReference type="KEGG" id="gsb:GSUB_14720"/>
<keyword evidence="5" id="KW-0808">Transferase</keyword>
<evidence type="ECO:0000313" key="6">
    <source>
        <dbReference type="Proteomes" id="UP000035036"/>
    </source>
</evidence>
<dbReference type="Gene3D" id="3.40.50.20">
    <property type="match status" value="1"/>
</dbReference>
<dbReference type="AlphaFoldDB" id="A0A0B5FJN2"/>
<proteinExistence type="inferred from homology"/>
<dbReference type="InterPro" id="IPR041561">
    <property type="entry name" value="PglD_N"/>
</dbReference>
<evidence type="ECO:0000256" key="2">
    <source>
        <dbReference type="PIRSR" id="PIRSR620019-1"/>
    </source>
</evidence>
<dbReference type="PANTHER" id="PTHR43300:SF7">
    <property type="entry name" value="UDP-N-ACETYLBACILLOSAMINE N-ACETYLTRANSFERASE"/>
    <property type="match status" value="1"/>
</dbReference>
<keyword evidence="6" id="KW-1185">Reference proteome</keyword>
<dbReference type="Pfam" id="PF17836">
    <property type="entry name" value="PglD_N"/>
    <property type="match status" value="1"/>
</dbReference>
<feature type="domain" description="PglD N-terminal" evidence="4">
    <location>
        <begin position="6"/>
        <end position="74"/>
    </location>
</feature>
<dbReference type="InterPro" id="IPR050179">
    <property type="entry name" value="Trans_hexapeptide_repeat"/>
</dbReference>
<dbReference type="InterPro" id="IPR011004">
    <property type="entry name" value="Trimer_LpxA-like_sf"/>
</dbReference>
<protein>
    <submittedName>
        <fullName evidence="5">Acetyltransferase</fullName>
    </submittedName>
</protein>
<evidence type="ECO:0000313" key="5">
    <source>
        <dbReference type="EMBL" id="AJF07553.1"/>
    </source>
</evidence>
<comment type="similarity">
    <text evidence="1">Belongs to the transferase hexapeptide repeat family.</text>
</comment>